<dbReference type="PANTHER" id="PTHR11102">
    <property type="entry name" value="SEL-1-LIKE PROTEIN"/>
    <property type="match status" value="1"/>
</dbReference>
<keyword evidence="1" id="KW-1133">Transmembrane helix</keyword>
<name>A0A318IS96_9BURK</name>
<feature type="transmembrane region" description="Helical" evidence="1">
    <location>
        <begin position="329"/>
        <end position="346"/>
    </location>
</feature>
<dbReference type="Proteomes" id="UP000247792">
    <property type="component" value="Unassembled WGS sequence"/>
</dbReference>
<protein>
    <submittedName>
        <fullName evidence="2">TPR repeat protein</fullName>
    </submittedName>
</protein>
<dbReference type="AlphaFoldDB" id="A0A318IS96"/>
<dbReference type="EMBL" id="QJKB01000014">
    <property type="protein sequence ID" value="PXX37883.1"/>
    <property type="molecule type" value="Genomic_DNA"/>
</dbReference>
<reference evidence="2 3" key="1">
    <citation type="submission" date="2018-05" db="EMBL/GenBank/DDBJ databases">
        <title>Genomic Encyclopedia of Type Strains, Phase IV (KMG-IV): sequencing the most valuable type-strain genomes for metagenomic binning, comparative biology and taxonomic classification.</title>
        <authorList>
            <person name="Goeker M."/>
        </authorList>
    </citation>
    <scope>NUCLEOTIDE SEQUENCE [LARGE SCALE GENOMIC DNA]</scope>
    <source>
        <strain evidence="2 3">DSM 19792</strain>
    </source>
</reference>
<evidence type="ECO:0000313" key="2">
    <source>
        <dbReference type="EMBL" id="PXX37883.1"/>
    </source>
</evidence>
<dbReference type="InterPro" id="IPR011990">
    <property type="entry name" value="TPR-like_helical_dom_sf"/>
</dbReference>
<dbReference type="SMART" id="SM00671">
    <property type="entry name" value="SEL1"/>
    <property type="match status" value="5"/>
</dbReference>
<comment type="caution">
    <text evidence="2">The sequence shown here is derived from an EMBL/GenBank/DDBJ whole genome shotgun (WGS) entry which is preliminary data.</text>
</comment>
<dbReference type="OrthoDB" id="5524449at2"/>
<keyword evidence="3" id="KW-1185">Reference proteome</keyword>
<keyword evidence="1" id="KW-0812">Transmembrane</keyword>
<sequence>MGELPDFFVRYDLPADADERAVKRVYARQLKLINQESDLEGFQSLRDAYEEAMVWLENKAIQPQRQGTVTSVETFSAQLAEEPSPSLKNEYADGAQHQAMDADTLAARNDESGDLSRFASDRIEPDLAPIAGHESPGQLAQAVFTVMLDTLRKNPGDDDIAELSLLNALEDKRLSGMQARHFFEQQVACYLLEGWQPGNGDLFDAAVNYFNWQHDIRRLMALGEAGDKLELALSELAEFNKLDQQQYASKKALLIKARRWGYPGKEFFLAHFGSLRHLEQAYPHWIWLVTSKANVIEWYRVYEQSLENEQPSYEPLPEKPVFFIRKLETVVLLIVLVLTLIFVALMQESDRQETRAKQENYASTELRNSGRKPEELLEVGKDLFYGRHKTQENVDLAIRYLANAGAAGSVEAAELLTEIFSAGYKVNKDEQLAHFWRLKAANLGSVQAQIEMGEYFLFGASGEKDPAQALQWYRKAADKDQGHAEVRMAYMYENGLGVGQDMSEAIRLIKQAAEKGHPYAAAKMGLMHMDGSGGLEKNEEKAVYWFELSANRGDMTGRRLLANVYEFGLAKHAVNLDEASVWYSAAAGQGDQEAKNRLKAICSKRKYKGC</sequence>
<organism evidence="2 3">
    <name type="scientific">Undibacterium pigrum</name>
    <dbReference type="NCBI Taxonomy" id="401470"/>
    <lineage>
        <taxon>Bacteria</taxon>
        <taxon>Pseudomonadati</taxon>
        <taxon>Pseudomonadota</taxon>
        <taxon>Betaproteobacteria</taxon>
        <taxon>Burkholderiales</taxon>
        <taxon>Oxalobacteraceae</taxon>
        <taxon>Undibacterium</taxon>
    </lineage>
</organism>
<dbReference type="InterPro" id="IPR050767">
    <property type="entry name" value="Sel1_AlgK"/>
</dbReference>
<evidence type="ECO:0000313" key="3">
    <source>
        <dbReference type="Proteomes" id="UP000247792"/>
    </source>
</evidence>
<dbReference type="Gene3D" id="1.25.40.10">
    <property type="entry name" value="Tetratricopeptide repeat domain"/>
    <property type="match status" value="1"/>
</dbReference>
<evidence type="ECO:0000256" key="1">
    <source>
        <dbReference type="SAM" id="Phobius"/>
    </source>
</evidence>
<dbReference type="SUPFAM" id="SSF81901">
    <property type="entry name" value="HCP-like"/>
    <property type="match status" value="1"/>
</dbReference>
<gene>
    <name evidence="2" type="ORF">DFR42_11442</name>
</gene>
<dbReference type="PANTHER" id="PTHR11102:SF160">
    <property type="entry name" value="ERAD-ASSOCIATED E3 UBIQUITIN-PROTEIN LIGASE COMPONENT HRD3"/>
    <property type="match status" value="1"/>
</dbReference>
<keyword evidence="1" id="KW-0472">Membrane</keyword>
<proteinExistence type="predicted"/>
<dbReference type="Pfam" id="PF08238">
    <property type="entry name" value="Sel1"/>
    <property type="match status" value="6"/>
</dbReference>
<dbReference type="InterPro" id="IPR006597">
    <property type="entry name" value="Sel1-like"/>
</dbReference>
<dbReference type="RefSeq" id="WP_110257852.1">
    <property type="nucleotide sequence ID" value="NZ_QJKB01000014.1"/>
</dbReference>
<accession>A0A318IS96</accession>